<proteinExistence type="predicted"/>
<evidence type="ECO:0000256" key="8">
    <source>
        <dbReference type="ARBA" id="ARBA00022786"/>
    </source>
</evidence>
<evidence type="ECO:0000256" key="4">
    <source>
        <dbReference type="ARBA" id="ARBA00022679"/>
    </source>
</evidence>
<evidence type="ECO:0000313" key="17">
    <source>
        <dbReference type="Proteomes" id="UP000234254"/>
    </source>
</evidence>
<dbReference type="Proteomes" id="UP000234254">
    <property type="component" value="Unassembled WGS sequence"/>
</dbReference>
<dbReference type="PROSITE" id="PS50089">
    <property type="entry name" value="ZF_RING_2"/>
    <property type="match status" value="1"/>
</dbReference>
<gene>
    <name evidence="16" type="ORF">P168DRAFT_76103</name>
</gene>
<keyword evidence="7 12" id="KW-0863">Zinc-finger</keyword>
<feature type="compositionally biased region" description="Basic and acidic residues" evidence="13">
    <location>
        <begin position="60"/>
        <end position="72"/>
    </location>
</feature>
<evidence type="ECO:0000256" key="5">
    <source>
        <dbReference type="ARBA" id="ARBA00022692"/>
    </source>
</evidence>
<dbReference type="Gene3D" id="3.30.40.10">
    <property type="entry name" value="Zinc/RING finger domain, C3HC4 (zinc finger)"/>
    <property type="match status" value="1"/>
</dbReference>
<keyword evidence="4" id="KW-0808">Transferase</keyword>
<evidence type="ECO:0000256" key="6">
    <source>
        <dbReference type="ARBA" id="ARBA00022723"/>
    </source>
</evidence>
<keyword evidence="17" id="KW-1185">Reference proteome</keyword>
<dbReference type="AlphaFoldDB" id="A0A2I1CRR3"/>
<comment type="subcellular location">
    <subcellularLocation>
        <location evidence="2">Membrane</location>
        <topology evidence="2">Multi-pass membrane protein</topology>
    </subcellularLocation>
</comment>
<evidence type="ECO:0000256" key="14">
    <source>
        <dbReference type="SAM" id="Phobius"/>
    </source>
</evidence>
<dbReference type="PANTHER" id="PTHR45977:SF4">
    <property type="entry name" value="RING-TYPE DOMAIN-CONTAINING PROTEIN"/>
    <property type="match status" value="1"/>
</dbReference>
<feature type="transmembrane region" description="Helical" evidence="14">
    <location>
        <begin position="12"/>
        <end position="33"/>
    </location>
</feature>
<evidence type="ECO:0000256" key="12">
    <source>
        <dbReference type="PROSITE-ProRule" id="PRU00175"/>
    </source>
</evidence>
<dbReference type="EC" id="2.3.2.27" evidence="3"/>
<keyword evidence="11 14" id="KW-0472">Membrane</keyword>
<feature type="domain" description="RING-type" evidence="15">
    <location>
        <begin position="164"/>
        <end position="206"/>
    </location>
</feature>
<dbReference type="GO" id="GO:0016020">
    <property type="term" value="C:membrane"/>
    <property type="evidence" value="ECO:0007669"/>
    <property type="project" value="UniProtKB-SubCell"/>
</dbReference>
<feature type="region of interest" description="Disordered" evidence="13">
    <location>
        <begin position="47"/>
        <end position="72"/>
    </location>
</feature>
<dbReference type="PANTHER" id="PTHR45977">
    <property type="entry name" value="TARGET OF ERK KINASE MPK-1"/>
    <property type="match status" value="1"/>
</dbReference>
<evidence type="ECO:0000256" key="11">
    <source>
        <dbReference type="ARBA" id="ARBA00023136"/>
    </source>
</evidence>
<sequence>MSDRSDEPSAVAPLSYIAAVVVSIFFLAALIMFGTRQILCFRSHDQTAPARVPDPEDLPLDDRPGTITKSDLEERFPPMKYGVWRVRCHRDSVWGTSVPHEDAPRSEAGSKDDGGRHVRLEGDTPLKTPEPGAISPDASEDIPPDRKDSNDGMEADAGDVNLSCVICMESFDDEDSIRALSCGHIFHAGCVDPWLTKRQARCPLCKTKFSRPASQARPSSHVYASRTIMPPIPAAVLVHSLATPHAR</sequence>
<evidence type="ECO:0000256" key="7">
    <source>
        <dbReference type="ARBA" id="ARBA00022771"/>
    </source>
</evidence>
<dbReference type="InterPro" id="IPR001841">
    <property type="entry name" value="Znf_RING"/>
</dbReference>
<reference evidence="16" key="1">
    <citation type="submission" date="2016-12" db="EMBL/GenBank/DDBJ databases">
        <title>The genomes of Aspergillus section Nigri reveals drivers in fungal speciation.</title>
        <authorList>
            <consortium name="DOE Joint Genome Institute"/>
            <person name="Vesth T.C."/>
            <person name="Nybo J."/>
            <person name="Theobald S."/>
            <person name="Brandl J."/>
            <person name="Frisvad J.C."/>
            <person name="Nielsen K.F."/>
            <person name="Lyhne E.K."/>
            <person name="Kogle M.E."/>
            <person name="Kuo A."/>
            <person name="Riley R."/>
            <person name="Clum A."/>
            <person name="Nolan M."/>
            <person name="Lipzen A."/>
            <person name="Salamov A."/>
            <person name="Henrissat B."/>
            <person name="Wiebenga A."/>
            <person name="De vries R.P."/>
            <person name="Grigoriev I.V."/>
            <person name="Mortensen U.H."/>
            <person name="Andersen M.R."/>
            <person name="Baker S.E."/>
        </authorList>
    </citation>
    <scope>NUCLEOTIDE SEQUENCE</scope>
    <source>
        <strain evidence="16">IBT 28561</strain>
    </source>
</reference>
<evidence type="ECO:0000259" key="15">
    <source>
        <dbReference type="PROSITE" id="PS50089"/>
    </source>
</evidence>
<dbReference type="GO" id="GO:0016567">
    <property type="term" value="P:protein ubiquitination"/>
    <property type="evidence" value="ECO:0007669"/>
    <property type="project" value="TreeGrafter"/>
</dbReference>
<evidence type="ECO:0000256" key="9">
    <source>
        <dbReference type="ARBA" id="ARBA00022833"/>
    </source>
</evidence>
<dbReference type="GO" id="GO:0006511">
    <property type="term" value="P:ubiquitin-dependent protein catabolic process"/>
    <property type="evidence" value="ECO:0007669"/>
    <property type="project" value="TreeGrafter"/>
</dbReference>
<keyword evidence="5 14" id="KW-0812">Transmembrane</keyword>
<comment type="caution">
    <text evidence="16">The sequence shown here is derived from an EMBL/GenBank/DDBJ whole genome shotgun (WGS) entry which is preliminary data.</text>
</comment>
<comment type="catalytic activity">
    <reaction evidence="1">
        <text>S-ubiquitinyl-[E2 ubiquitin-conjugating enzyme]-L-cysteine + [acceptor protein]-L-lysine = [E2 ubiquitin-conjugating enzyme]-L-cysteine + N(6)-ubiquitinyl-[acceptor protein]-L-lysine.</text>
        <dbReference type="EC" id="2.3.2.27"/>
    </reaction>
</comment>
<evidence type="ECO:0000256" key="3">
    <source>
        <dbReference type="ARBA" id="ARBA00012483"/>
    </source>
</evidence>
<dbReference type="OrthoDB" id="8062037at2759"/>
<dbReference type="VEuPathDB" id="FungiDB:P168DRAFT_76103"/>
<feature type="compositionally biased region" description="Basic and acidic residues" evidence="13">
    <location>
        <begin position="99"/>
        <end position="124"/>
    </location>
</feature>
<evidence type="ECO:0000256" key="2">
    <source>
        <dbReference type="ARBA" id="ARBA00004141"/>
    </source>
</evidence>
<dbReference type="RefSeq" id="XP_024688907.1">
    <property type="nucleotide sequence ID" value="XM_024842137.1"/>
</dbReference>
<name>A0A2I1CRR3_ASPC2</name>
<evidence type="ECO:0000256" key="13">
    <source>
        <dbReference type="SAM" id="MobiDB-lite"/>
    </source>
</evidence>
<evidence type="ECO:0000256" key="1">
    <source>
        <dbReference type="ARBA" id="ARBA00000900"/>
    </source>
</evidence>
<keyword evidence="10 14" id="KW-1133">Transmembrane helix</keyword>
<dbReference type="SUPFAM" id="SSF57850">
    <property type="entry name" value="RING/U-box"/>
    <property type="match status" value="1"/>
</dbReference>
<dbReference type="SMART" id="SM00184">
    <property type="entry name" value="RING"/>
    <property type="match status" value="1"/>
</dbReference>
<dbReference type="EMBL" id="MSFM01000015">
    <property type="protein sequence ID" value="PKY00313.1"/>
    <property type="molecule type" value="Genomic_DNA"/>
</dbReference>
<protein>
    <recommendedName>
        <fullName evidence="3">RING-type E3 ubiquitin transferase</fullName>
        <ecNumber evidence="3">2.3.2.27</ecNumber>
    </recommendedName>
</protein>
<dbReference type="GO" id="GO:0008270">
    <property type="term" value="F:zinc ion binding"/>
    <property type="evidence" value="ECO:0007669"/>
    <property type="project" value="UniProtKB-KW"/>
</dbReference>
<keyword evidence="9" id="KW-0862">Zinc</keyword>
<dbReference type="CDD" id="cd16454">
    <property type="entry name" value="RING-H2_PA-TM-RING"/>
    <property type="match status" value="1"/>
</dbReference>
<dbReference type="GeneID" id="36549666"/>
<keyword evidence="6" id="KW-0479">Metal-binding</keyword>
<evidence type="ECO:0000256" key="10">
    <source>
        <dbReference type="ARBA" id="ARBA00022989"/>
    </source>
</evidence>
<dbReference type="InterPro" id="IPR013083">
    <property type="entry name" value="Znf_RING/FYVE/PHD"/>
</dbReference>
<keyword evidence="8" id="KW-0833">Ubl conjugation pathway</keyword>
<dbReference type="GO" id="GO:0061630">
    <property type="term" value="F:ubiquitin protein ligase activity"/>
    <property type="evidence" value="ECO:0007669"/>
    <property type="project" value="UniProtKB-EC"/>
</dbReference>
<accession>A0A2I1CRR3</accession>
<evidence type="ECO:0000313" key="16">
    <source>
        <dbReference type="EMBL" id="PKY00313.1"/>
    </source>
</evidence>
<dbReference type="Pfam" id="PF13639">
    <property type="entry name" value="zf-RING_2"/>
    <property type="match status" value="1"/>
</dbReference>
<feature type="region of interest" description="Disordered" evidence="13">
    <location>
        <begin position="95"/>
        <end position="155"/>
    </location>
</feature>
<organism evidence="16 17">
    <name type="scientific">Aspergillus campestris (strain IBT 28561)</name>
    <dbReference type="NCBI Taxonomy" id="1392248"/>
    <lineage>
        <taxon>Eukaryota</taxon>
        <taxon>Fungi</taxon>
        <taxon>Dikarya</taxon>
        <taxon>Ascomycota</taxon>
        <taxon>Pezizomycotina</taxon>
        <taxon>Eurotiomycetes</taxon>
        <taxon>Eurotiomycetidae</taxon>
        <taxon>Eurotiales</taxon>
        <taxon>Aspergillaceae</taxon>
        <taxon>Aspergillus</taxon>
        <taxon>Aspergillus subgen. Circumdati</taxon>
    </lineage>
</organism>